<feature type="compositionally biased region" description="Basic and acidic residues" evidence="4">
    <location>
        <begin position="139"/>
        <end position="152"/>
    </location>
</feature>
<evidence type="ECO:0000313" key="6">
    <source>
        <dbReference type="Proteomes" id="UP000504606"/>
    </source>
</evidence>
<dbReference type="Gene3D" id="3.30.40.10">
    <property type="entry name" value="Zinc/RING finger domain, C3HC4 (zinc finger)"/>
    <property type="match status" value="1"/>
</dbReference>
<dbReference type="InterPro" id="IPR013083">
    <property type="entry name" value="Znf_RING/FYVE/PHD"/>
</dbReference>
<accession>A0A9C6XCH6</accession>
<proteinExistence type="predicted"/>
<dbReference type="SUPFAM" id="SSF57850">
    <property type="entry name" value="RING/U-box"/>
    <property type="match status" value="1"/>
</dbReference>
<dbReference type="PANTHER" id="PTHR12109">
    <property type="entry name" value="RING FINGER PROTEIN 141-RELATED"/>
    <property type="match status" value="1"/>
</dbReference>
<sequence>MDEDETQRIREALLRLLAPVKEAAASNDPLMVVPATSGATQLGSFGPEHFQFFMSMYEAYTNGRLIIKPEEANASVNQQNKSDTGPLPNASKSPRAYPTPSTIQEVKTPTSSPRREKSPEIDCSLLDKPGSSKSASWKKKPEATCTQRERSPDLSLSPTRNTHRSCSQNLKRPYSSQGREKSPEIDWSYLDKPGSSTSVSWRKKPEATCTQRERSLGLSQSPTRYTHRSGSQNLKHPYSSPRRYKSPEIDWSCLDKPGSSKSASWRKKPEATCNQRERSPDFSQSPTRISHRFRTAALNHPSGSFSRSSFPDNNGSHIDQPGTSQSVSAREEPDLTRTRRDHSLDQSSSLARTSRRSENIQRPFLCQRRQPLSSQEPGKKQQQSKKKKGMKAAAMCLICLEKGRKDLFCTNCGHTFHKSCLAEWDKVQKKRKQPEKICPTCKKKYGRFFKIRM</sequence>
<feature type="region of interest" description="Disordered" evidence="4">
    <location>
        <begin position="75"/>
        <end position="387"/>
    </location>
</feature>
<reference evidence="7" key="1">
    <citation type="submission" date="2025-08" db="UniProtKB">
        <authorList>
            <consortium name="RefSeq"/>
        </authorList>
    </citation>
    <scope>IDENTIFICATION</scope>
    <source>
        <tissue evidence="7">Whole organism</tissue>
    </source>
</reference>
<dbReference type="CDD" id="cd16448">
    <property type="entry name" value="RING-H2"/>
    <property type="match status" value="1"/>
</dbReference>
<dbReference type="OrthoDB" id="8062037at2759"/>
<keyword evidence="6" id="KW-1185">Reference proteome</keyword>
<feature type="compositionally biased region" description="Polar residues" evidence="4">
    <location>
        <begin position="217"/>
        <end position="234"/>
    </location>
</feature>
<feature type="compositionally biased region" description="Polar residues" evidence="4">
    <location>
        <begin position="99"/>
        <end position="112"/>
    </location>
</feature>
<dbReference type="GO" id="GO:0008270">
    <property type="term" value="F:zinc ion binding"/>
    <property type="evidence" value="ECO:0007669"/>
    <property type="project" value="UniProtKB-KW"/>
</dbReference>
<evidence type="ECO:0000256" key="1">
    <source>
        <dbReference type="ARBA" id="ARBA00022771"/>
    </source>
</evidence>
<evidence type="ECO:0000259" key="5">
    <source>
        <dbReference type="PROSITE" id="PS50089"/>
    </source>
</evidence>
<dbReference type="KEGG" id="foc:127752079"/>
<dbReference type="Proteomes" id="UP000504606">
    <property type="component" value="Unplaced"/>
</dbReference>
<dbReference type="PROSITE" id="PS50089">
    <property type="entry name" value="ZF_RING_2"/>
    <property type="match status" value="1"/>
</dbReference>
<evidence type="ECO:0000313" key="7">
    <source>
        <dbReference type="RefSeq" id="XP_052132593.1"/>
    </source>
</evidence>
<evidence type="ECO:0000256" key="3">
    <source>
        <dbReference type="PROSITE-ProRule" id="PRU00175"/>
    </source>
</evidence>
<dbReference type="PANTHER" id="PTHR12109:SF5">
    <property type="entry name" value="RING-TYPE DOMAIN-CONTAINING PROTEIN"/>
    <property type="match status" value="1"/>
</dbReference>
<protein>
    <submittedName>
        <fullName evidence="7">Muscle M-line assembly protein unc-89-like</fullName>
    </submittedName>
</protein>
<feature type="compositionally biased region" description="Basic and acidic residues" evidence="4">
    <location>
        <begin position="329"/>
        <end position="344"/>
    </location>
</feature>
<name>A0A9C6XCH6_FRAOC</name>
<dbReference type="InterPro" id="IPR001841">
    <property type="entry name" value="Znf_RING"/>
</dbReference>
<keyword evidence="1 3" id="KW-0863">Zinc-finger</keyword>
<organism evidence="6 7">
    <name type="scientific">Frankliniella occidentalis</name>
    <name type="common">Western flower thrips</name>
    <name type="synonym">Euthrips occidentalis</name>
    <dbReference type="NCBI Taxonomy" id="133901"/>
    <lineage>
        <taxon>Eukaryota</taxon>
        <taxon>Metazoa</taxon>
        <taxon>Ecdysozoa</taxon>
        <taxon>Arthropoda</taxon>
        <taxon>Hexapoda</taxon>
        <taxon>Insecta</taxon>
        <taxon>Pterygota</taxon>
        <taxon>Neoptera</taxon>
        <taxon>Paraneoptera</taxon>
        <taxon>Thysanoptera</taxon>
        <taxon>Terebrantia</taxon>
        <taxon>Thripoidea</taxon>
        <taxon>Thripidae</taxon>
        <taxon>Frankliniella</taxon>
    </lineage>
</organism>
<dbReference type="GeneID" id="127752079"/>
<dbReference type="RefSeq" id="XP_052132593.1">
    <property type="nucleotide sequence ID" value="XM_052276633.1"/>
</dbReference>
<feature type="compositionally biased region" description="Basic and acidic residues" evidence="4">
    <location>
        <begin position="267"/>
        <end position="280"/>
    </location>
</feature>
<gene>
    <name evidence="7" type="primary">LOC127752079</name>
</gene>
<evidence type="ECO:0000256" key="2">
    <source>
        <dbReference type="ARBA" id="ARBA00022833"/>
    </source>
</evidence>
<dbReference type="AlphaFoldDB" id="A0A9C6XCH6"/>
<evidence type="ECO:0000256" key="4">
    <source>
        <dbReference type="SAM" id="MobiDB-lite"/>
    </source>
</evidence>
<keyword evidence="1 3" id="KW-0479">Metal-binding</keyword>
<feature type="compositionally biased region" description="Polar residues" evidence="4">
    <location>
        <begin position="154"/>
        <end position="177"/>
    </location>
</feature>
<keyword evidence="2" id="KW-0862">Zinc</keyword>
<dbReference type="InterPro" id="IPR047126">
    <property type="entry name" value="RNF141-like"/>
</dbReference>
<dbReference type="SMART" id="SM00184">
    <property type="entry name" value="RING"/>
    <property type="match status" value="1"/>
</dbReference>
<dbReference type="Pfam" id="PF13639">
    <property type="entry name" value="zf-RING_2"/>
    <property type="match status" value="1"/>
</dbReference>
<feature type="compositionally biased region" description="Basic and acidic residues" evidence="4">
    <location>
        <begin position="203"/>
        <end position="215"/>
    </location>
</feature>
<feature type="domain" description="RING-type" evidence="5">
    <location>
        <begin position="396"/>
        <end position="442"/>
    </location>
</feature>
<feature type="compositionally biased region" description="Polar residues" evidence="4">
    <location>
        <begin position="301"/>
        <end position="328"/>
    </location>
</feature>